<evidence type="ECO:0000259" key="7">
    <source>
        <dbReference type="PROSITE" id="PS50011"/>
    </source>
</evidence>
<accession>A0AAE0YBY1</accession>
<dbReference type="Proteomes" id="UP001283361">
    <property type="component" value="Unassembled WGS sequence"/>
</dbReference>
<dbReference type="SUPFAM" id="SSF56112">
    <property type="entry name" value="Protein kinase-like (PK-like)"/>
    <property type="match status" value="1"/>
</dbReference>
<dbReference type="SMART" id="SM00220">
    <property type="entry name" value="S_TKc"/>
    <property type="match status" value="1"/>
</dbReference>
<dbReference type="InterPro" id="IPR000719">
    <property type="entry name" value="Prot_kinase_dom"/>
</dbReference>
<keyword evidence="6" id="KW-0723">Serine/threonine-protein kinase</keyword>
<sequence>MAQCAHTEKKNIVYDLKNLDFFESSDLKKVKVLGKGSFGKVYLVQQKSGPGRLLAMKKISFTEDDREWRTHAFHEEVKFMQGLSHPHLVPCFLAAQCLDYFAIVMPYYPAGDLVELIGKQEPSRVIRYMSHVAHAIEYLHRHDVAHIDVKLENVFVCESDCAHLGDLGMAMEVTHSSRTILAAHMGGTMEYWPPEKVNADEHTRIDPFKCDIYAIGVMYWILVSGQQPEKNVDYLAKAYASTDLNLFYTNWFTLEHLLQPNPAERPTASQVITLLESDQEYTSVAEASEAGK</sequence>
<comment type="caution">
    <text evidence="8">The sequence shown here is derived from an EMBL/GenBank/DDBJ whole genome shotgun (WGS) entry which is preliminary data.</text>
</comment>
<dbReference type="PANTHER" id="PTHR44329">
    <property type="entry name" value="SERINE/THREONINE-PROTEIN KINASE TNNI3K-RELATED"/>
    <property type="match status" value="1"/>
</dbReference>
<keyword evidence="1" id="KW-0808">Transferase</keyword>
<gene>
    <name evidence="8" type="ORF">RRG08_057427</name>
</gene>
<evidence type="ECO:0000256" key="4">
    <source>
        <dbReference type="ARBA" id="ARBA00022840"/>
    </source>
</evidence>
<dbReference type="InterPro" id="IPR011009">
    <property type="entry name" value="Kinase-like_dom_sf"/>
</dbReference>
<keyword evidence="2 5" id="KW-0547">Nucleotide-binding</keyword>
<dbReference type="GO" id="GO:0005524">
    <property type="term" value="F:ATP binding"/>
    <property type="evidence" value="ECO:0007669"/>
    <property type="project" value="UniProtKB-UniRule"/>
</dbReference>
<dbReference type="Pfam" id="PF00069">
    <property type="entry name" value="Pkinase"/>
    <property type="match status" value="1"/>
</dbReference>
<proteinExistence type="inferred from homology"/>
<feature type="domain" description="Protein kinase" evidence="7">
    <location>
        <begin position="27"/>
        <end position="282"/>
    </location>
</feature>
<dbReference type="GO" id="GO:0004674">
    <property type="term" value="F:protein serine/threonine kinase activity"/>
    <property type="evidence" value="ECO:0007669"/>
    <property type="project" value="UniProtKB-KW"/>
</dbReference>
<evidence type="ECO:0000256" key="1">
    <source>
        <dbReference type="ARBA" id="ARBA00022679"/>
    </source>
</evidence>
<keyword evidence="9" id="KW-1185">Reference proteome</keyword>
<dbReference type="PROSITE" id="PS00108">
    <property type="entry name" value="PROTEIN_KINASE_ST"/>
    <property type="match status" value="1"/>
</dbReference>
<dbReference type="PROSITE" id="PS00107">
    <property type="entry name" value="PROTEIN_KINASE_ATP"/>
    <property type="match status" value="1"/>
</dbReference>
<dbReference type="InterPro" id="IPR051681">
    <property type="entry name" value="Ser/Thr_Kinases-Pseudokinases"/>
</dbReference>
<evidence type="ECO:0000256" key="3">
    <source>
        <dbReference type="ARBA" id="ARBA00022777"/>
    </source>
</evidence>
<dbReference type="PANTHER" id="PTHR44329:SF288">
    <property type="entry name" value="MITOGEN-ACTIVATED PROTEIN KINASE KINASE KINASE 20"/>
    <property type="match status" value="1"/>
</dbReference>
<keyword evidence="4 5" id="KW-0067">ATP-binding</keyword>
<dbReference type="AlphaFoldDB" id="A0AAE0YBY1"/>
<evidence type="ECO:0000256" key="5">
    <source>
        <dbReference type="PROSITE-ProRule" id="PRU10141"/>
    </source>
</evidence>
<feature type="binding site" evidence="5">
    <location>
        <position position="57"/>
    </location>
    <ligand>
        <name>ATP</name>
        <dbReference type="ChEBI" id="CHEBI:30616"/>
    </ligand>
</feature>
<dbReference type="InterPro" id="IPR017441">
    <property type="entry name" value="Protein_kinase_ATP_BS"/>
</dbReference>
<comment type="similarity">
    <text evidence="6">Belongs to the protein kinase superfamily.</text>
</comment>
<dbReference type="CDD" id="cd00180">
    <property type="entry name" value="PKc"/>
    <property type="match status" value="1"/>
</dbReference>
<dbReference type="PIRSF" id="PIRSF000654">
    <property type="entry name" value="Integrin-linked_kinase"/>
    <property type="match status" value="1"/>
</dbReference>
<reference evidence="8" key="1">
    <citation type="journal article" date="2023" name="G3 (Bethesda)">
        <title>A reference genome for the long-term kleptoplast-retaining sea slug Elysia crispata morphotype clarki.</title>
        <authorList>
            <person name="Eastman K.E."/>
            <person name="Pendleton A.L."/>
            <person name="Shaikh M.A."/>
            <person name="Suttiyut T."/>
            <person name="Ogas R."/>
            <person name="Tomko P."/>
            <person name="Gavelis G."/>
            <person name="Widhalm J.R."/>
            <person name="Wisecaver J.H."/>
        </authorList>
    </citation>
    <scope>NUCLEOTIDE SEQUENCE</scope>
    <source>
        <strain evidence="8">ECLA1</strain>
    </source>
</reference>
<organism evidence="8 9">
    <name type="scientific">Elysia crispata</name>
    <name type="common">lettuce slug</name>
    <dbReference type="NCBI Taxonomy" id="231223"/>
    <lineage>
        <taxon>Eukaryota</taxon>
        <taxon>Metazoa</taxon>
        <taxon>Spiralia</taxon>
        <taxon>Lophotrochozoa</taxon>
        <taxon>Mollusca</taxon>
        <taxon>Gastropoda</taxon>
        <taxon>Heterobranchia</taxon>
        <taxon>Euthyneura</taxon>
        <taxon>Panpulmonata</taxon>
        <taxon>Sacoglossa</taxon>
        <taxon>Placobranchoidea</taxon>
        <taxon>Plakobranchidae</taxon>
        <taxon>Elysia</taxon>
    </lineage>
</organism>
<evidence type="ECO:0000256" key="6">
    <source>
        <dbReference type="RuleBase" id="RU000304"/>
    </source>
</evidence>
<dbReference type="Gene3D" id="1.10.510.10">
    <property type="entry name" value="Transferase(Phosphotransferase) domain 1"/>
    <property type="match status" value="1"/>
</dbReference>
<keyword evidence="3" id="KW-0418">Kinase</keyword>
<dbReference type="InterPro" id="IPR008271">
    <property type="entry name" value="Ser/Thr_kinase_AS"/>
</dbReference>
<evidence type="ECO:0000313" key="8">
    <source>
        <dbReference type="EMBL" id="KAK3740283.1"/>
    </source>
</evidence>
<evidence type="ECO:0000313" key="9">
    <source>
        <dbReference type="Proteomes" id="UP001283361"/>
    </source>
</evidence>
<dbReference type="EMBL" id="JAWDGP010006478">
    <property type="protein sequence ID" value="KAK3740283.1"/>
    <property type="molecule type" value="Genomic_DNA"/>
</dbReference>
<evidence type="ECO:0000256" key="2">
    <source>
        <dbReference type="ARBA" id="ARBA00022741"/>
    </source>
</evidence>
<dbReference type="PROSITE" id="PS50011">
    <property type="entry name" value="PROTEIN_KINASE_DOM"/>
    <property type="match status" value="1"/>
</dbReference>
<protein>
    <recommendedName>
        <fullName evidence="7">Protein kinase domain-containing protein</fullName>
    </recommendedName>
</protein>
<name>A0AAE0YBY1_9GAST</name>